<evidence type="ECO:0000259" key="10">
    <source>
        <dbReference type="SMART" id="SM00562"/>
    </source>
</evidence>
<feature type="compositionally biased region" description="Basic and acidic residues" evidence="9">
    <location>
        <begin position="1231"/>
        <end position="1243"/>
    </location>
</feature>
<dbReference type="SMART" id="SM00562">
    <property type="entry name" value="NDK"/>
    <property type="match status" value="1"/>
</dbReference>
<feature type="binding site" evidence="7">
    <location>
        <position position="43"/>
    </location>
    <ligand>
        <name>ATP</name>
        <dbReference type="ChEBI" id="CHEBI:30616"/>
    </ligand>
</feature>
<evidence type="ECO:0000256" key="4">
    <source>
        <dbReference type="ARBA" id="ARBA00022741"/>
    </source>
</evidence>
<feature type="compositionally biased region" description="Basic and acidic residues" evidence="9">
    <location>
        <begin position="885"/>
        <end position="896"/>
    </location>
</feature>
<evidence type="ECO:0000313" key="12">
    <source>
        <dbReference type="Proteomes" id="UP001476247"/>
    </source>
</evidence>
<evidence type="ECO:0000256" key="5">
    <source>
        <dbReference type="ARBA" id="ARBA00022777"/>
    </source>
</evidence>
<feature type="binding site" evidence="7">
    <location>
        <position position="139"/>
    </location>
    <ligand>
        <name>ATP</name>
        <dbReference type="ChEBI" id="CHEBI:30616"/>
    </ligand>
</feature>
<organism evidence="11 12">
    <name type="scientific">Helicostylum pulchrum</name>
    <dbReference type="NCBI Taxonomy" id="562976"/>
    <lineage>
        <taxon>Eukaryota</taxon>
        <taxon>Fungi</taxon>
        <taxon>Fungi incertae sedis</taxon>
        <taxon>Mucoromycota</taxon>
        <taxon>Mucoromycotina</taxon>
        <taxon>Mucoromycetes</taxon>
        <taxon>Mucorales</taxon>
        <taxon>Mucorineae</taxon>
        <taxon>Mucoraceae</taxon>
        <taxon>Helicostylum</taxon>
    </lineage>
</organism>
<feature type="binding site" evidence="7">
    <location>
        <position position="91"/>
    </location>
    <ligand>
        <name>ATP</name>
        <dbReference type="ChEBI" id="CHEBI:30616"/>
    </ligand>
</feature>
<feature type="compositionally biased region" description="Basic and acidic residues" evidence="9">
    <location>
        <begin position="1254"/>
        <end position="1274"/>
    </location>
</feature>
<evidence type="ECO:0000256" key="7">
    <source>
        <dbReference type="PROSITE-ProRule" id="PRU00706"/>
    </source>
</evidence>
<comment type="caution">
    <text evidence="11">The sequence shown here is derived from an EMBL/GenBank/DDBJ whole genome shotgun (WGS) entry which is preliminary data.</text>
</comment>
<feature type="binding site" evidence="7">
    <location>
        <position position="119"/>
    </location>
    <ligand>
        <name>ATP</name>
        <dbReference type="ChEBI" id="CHEBI:30616"/>
    </ligand>
</feature>
<keyword evidence="12" id="KW-1185">Reference proteome</keyword>
<feature type="compositionally biased region" description="Basic and acidic residues" evidence="9">
    <location>
        <begin position="435"/>
        <end position="455"/>
    </location>
</feature>
<feature type="region of interest" description="Disordered" evidence="9">
    <location>
        <begin position="1291"/>
        <end position="1416"/>
    </location>
</feature>
<feature type="compositionally biased region" description="Basic and acidic residues" evidence="9">
    <location>
        <begin position="1291"/>
        <end position="1330"/>
    </location>
</feature>
<feature type="compositionally biased region" description="Acidic residues" evidence="9">
    <location>
        <begin position="897"/>
        <end position="906"/>
    </location>
</feature>
<dbReference type="InterPro" id="IPR034907">
    <property type="entry name" value="NDK-like_dom"/>
</dbReference>
<feature type="compositionally biased region" description="Basic and acidic residues" evidence="9">
    <location>
        <begin position="679"/>
        <end position="693"/>
    </location>
</feature>
<evidence type="ECO:0000256" key="9">
    <source>
        <dbReference type="SAM" id="MobiDB-lite"/>
    </source>
</evidence>
<gene>
    <name evidence="11" type="ORF">HPULCUR_002770</name>
</gene>
<feature type="compositionally biased region" description="Basic and acidic residues" evidence="9">
    <location>
        <begin position="1090"/>
        <end position="1100"/>
    </location>
</feature>
<feature type="region of interest" description="Disordered" evidence="9">
    <location>
        <begin position="564"/>
        <end position="700"/>
    </location>
</feature>
<feature type="binding site" evidence="7">
    <location>
        <position position="125"/>
    </location>
    <ligand>
        <name>ATP</name>
        <dbReference type="ChEBI" id="CHEBI:30616"/>
    </ligand>
</feature>
<feature type="compositionally biased region" description="Basic and acidic residues" evidence="9">
    <location>
        <begin position="463"/>
        <end position="475"/>
    </location>
</feature>
<reference evidence="11 12" key="1">
    <citation type="submission" date="2024-04" db="EMBL/GenBank/DDBJ databases">
        <title>genome sequences of Mucor flavus KT1a and Helicostylum pulchrum KT1b strains isolation_sourced from the surface of a dry-aged beef.</title>
        <authorList>
            <person name="Toyotome T."/>
            <person name="Hosono M."/>
            <person name="Torimaru M."/>
            <person name="Fukuda K."/>
            <person name="Mikami N."/>
        </authorList>
    </citation>
    <scope>NUCLEOTIDE SEQUENCE [LARGE SCALE GENOMIC DNA]</scope>
    <source>
        <strain evidence="11 12">KT1b</strain>
    </source>
</reference>
<feature type="compositionally biased region" description="Low complexity" evidence="9">
    <location>
        <begin position="907"/>
        <end position="917"/>
    </location>
</feature>
<feature type="region of interest" description="Disordered" evidence="9">
    <location>
        <begin position="862"/>
        <end position="1274"/>
    </location>
</feature>
<evidence type="ECO:0000313" key="11">
    <source>
        <dbReference type="EMBL" id="GAA5797386.1"/>
    </source>
</evidence>
<feature type="compositionally biased region" description="Basic and acidic residues" evidence="9">
    <location>
        <begin position="1352"/>
        <end position="1363"/>
    </location>
</feature>
<feature type="compositionally biased region" description="Low complexity" evidence="9">
    <location>
        <begin position="1037"/>
        <end position="1049"/>
    </location>
</feature>
<name>A0ABP9XRJ3_9FUNG</name>
<feature type="compositionally biased region" description="Basic and acidic residues" evidence="9">
    <location>
        <begin position="385"/>
        <end position="397"/>
    </location>
</feature>
<feature type="compositionally biased region" description="Polar residues" evidence="9">
    <location>
        <begin position="918"/>
        <end position="931"/>
    </location>
</feature>
<feature type="compositionally biased region" description="Basic and acidic residues" evidence="9">
    <location>
        <begin position="937"/>
        <end position="956"/>
    </location>
</feature>
<feature type="compositionally biased region" description="Basic and acidic residues" evidence="9">
    <location>
        <begin position="988"/>
        <end position="1000"/>
    </location>
</feature>
<dbReference type="InterPro" id="IPR036850">
    <property type="entry name" value="NDK-like_dom_sf"/>
</dbReference>
<dbReference type="PROSITE" id="PS51374">
    <property type="entry name" value="NDPK_LIKE"/>
    <property type="match status" value="1"/>
</dbReference>
<feature type="compositionally biased region" description="Acidic residues" evidence="9">
    <location>
        <begin position="1331"/>
        <end position="1344"/>
    </location>
</feature>
<dbReference type="Pfam" id="PF00334">
    <property type="entry name" value="NDK"/>
    <property type="match status" value="1"/>
</dbReference>
<feature type="compositionally biased region" description="Low complexity" evidence="9">
    <location>
        <begin position="668"/>
        <end position="678"/>
    </location>
</feature>
<keyword evidence="3" id="KW-0808">Transferase</keyword>
<evidence type="ECO:0000256" key="1">
    <source>
        <dbReference type="ARBA" id="ARBA00008142"/>
    </source>
</evidence>
<protein>
    <recommendedName>
        <fullName evidence="2">Nucleoside diphosphate kinase</fullName>
    </recommendedName>
</protein>
<feature type="region of interest" description="Disordered" evidence="9">
    <location>
        <begin position="376"/>
        <end position="397"/>
    </location>
</feature>
<feature type="compositionally biased region" description="Polar residues" evidence="9">
    <location>
        <begin position="1161"/>
        <end position="1173"/>
    </location>
</feature>
<dbReference type="InterPro" id="IPR001564">
    <property type="entry name" value="Nucleoside_diP_kinase"/>
</dbReference>
<feature type="region of interest" description="Disordered" evidence="9">
    <location>
        <begin position="435"/>
        <end position="475"/>
    </location>
</feature>
<sequence length="1416" mass="154841">MSALEMNVETTQKVDAISVPEQVAGTSFKDETKPTIRTLALIKPDAMQANNKEAIIKQIKQHDFIIVQEREIHLSKENACLFYREHEGKPFYNDLTNWMSSAPVYALMLEKEDAIQSWRVLMGPTDSNKARQVEPTSIRAIFGTDGSHNATHGSDCLTSAEREIDLIFNQVKVTHDLAQEVLTDKICKPDVAVEVEVEATQIVNPDPTLLQTGDHVAHDISLVKNDTQDTNHFTPEQQASVQQVCPTKPEPEQQQQTPVQDFEHVLQICPAKPEAEQQLAGDFEQIGSAKRDTDKHQLTREILLVEESTAEPVITQVPSEQQVSGDKNQPTTQETLVVIEASIESSTSENLVAQEVVTDKSITADEKTSAAAAEQEMAKESVAVEEEKKTPAAKDDSVKESYLVKVDLAVEEIPATKEELIDNGDSVIKEEPVIKREEPVAKEEPVVKNEPVKEESVEDETVKDETEPKEDPIKEEPIVGVTVAVKEEPIVKDELIVEVAVAAKETPVTKDKSIVDAKDEFIVDAKEEPIVDAKEEPILEAKEEAIVEKTPVVKEESIVEETSAVKEAPIAEESSAVKEEPVAKENPIVDETPATKEDPVVEETSAVKEAPIAEESSAVKEEPVAKENPIVDETPATKEDPVVEETPVAKVDPVVEETPVVKEEETPVAKVDPVVEETPVVKEEETLAPKEDPVATQGAEGECIVITKEESDKKDHVVENKSDQSTADKEVIESYVAIAETAGAVNKAAVEGTKQAEQKPEQKMPSIADRKKLFTEIKKPEEKKQAKSVNDLIAALGGLKKTPMSSSVNKEKKVEKRIEVVQAPAVIVDVVEEPVPAALKPEPTTTTDNCCPEILDQVIIGVETKQEEQTEPESTKPAMILVNDKLSEAILDHHEEKEEEDNEIQEDQSSSSSIGQHVTTNESNTASSIISSEGDYEDHSSASSMDEKKPLKEVVKKTANKVSSVNNKRELKPRAPINKHHTTTLRKTIPEQDKKKDPVRKPLGLKKPTTLVKKPVIATTEEPKKPAAQTIKPKPKPASAAAARVPRVALLTKKVAAPSAESTEEKPKKATGSTRSLVSRLTAPTAASARRKEPVAKKPDTVSPPTSTPVKRVSKAPATTTTRASTTAATTTKPTTTVRRTSPPTSTPVTKKVTTTTTTTGSSSGIKQRTPIKSTVRAPTAVPVSKKPELKKTSGTPRKKLVKKKSVDAIQTPPPAAADHKETEEVVAQDVVHKVEDDHKGEPVQDEGSVQESEPEKQDERASGTEADEHEKLKVVVEAEDVKLVVEEAEDVKVEDAEDVKVEDAKAEDAEEAVAAKEEDVAKVEASPKEDQEELAGNEEEEEVSVIVSQEQETKKEDSHDAEVAEITQPNVKPQMASLRSRFEMFNNPNQLHTSSSKELRSKSPNRISDMINRFQ</sequence>
<dbReference type="Proteomes" id="UP001476247">
    <property type="component" value="Unassembled WGS sequence"/>
</dbReference>
<evidence type="ECO:0000256" key="2">
    <source>
        <dbReference type="ARBA" id="ARBA00017632"/>
    </source>
</evidence>
<dbReference type="Gene3D" id="3.30.70.141">
    <property type="entry name" value="Nucleoside diphosphate kinase-like domain"/>
    <property type="match status" value="1"/>
</dbReference>
<feature type="active site" description="Pros-phosphohistidine intermediate" evidence="7">
    <location>
        <position position="152"/>
    </location>
</feature>
<dbReference type="PRINTS" id="PR01243">
    <property type="entry name" value="NUCDPKINASE"/>
</dbReference>
<accession>A0ABP9XRJ3</accession>
<keyword evidence="5" id="KW-0418">Kinase</keyword>
<dbReference type="PANTHER" id="PTHR46161:SF3">
    <property type="entry name" value="NUCLEOSIDE DIPHOSPHATE KINASE DDB_G0292928-RELATED"/>
    <property type="match status" value="1"/>
</dbReference>
<evidence type="ECO:0000256" key="6">
    <source>
        <dbReference type="ARBA" id="ARBA00022840"/>
    </source>
</evidence>
<keyword evidence="4" id="KW-0547">Nucleotide-binding</keyword>
<feature type="region of interest" description="Disordered" evidence="9">
    <location>
        <begin position="707"/>
        <end position="726"/>
    </location>
</feature>
<evidence type="ECO:0000256" key="8">
    <source>
        <dbReference type="RuleBase" id="RU004011"/>
    </source>
</evidence>
<dbReference type="PANTHER" id="PTHR46161">
    <property type="entry name" value="NUCLEOSIDE DIPHOSPHATE KINASE"/>
    <property type="match status" value="1"/>
</dbReference>
<proteinExistence type="inferred from homology"/>
<keyword evidence="6" id="KW-0067">ATP-binding</keyword>
<dbReference type="SUPFAM" id="SSF54919">
    <property type="entry name" value="Nucleoside diphosphate kinase, NDK"/>
    <property type="match status" value="1"/>
</dbReference>
<comment type="similarity">
    <text evidence="1 7 8">Belongs to the NDK family.</text>
</comment>
<feature type="domain" description="Nucleoside diphosphate kinase-like" evidence="10">
    <location>
        <begin position="35"/>
        <end position="175"/>
    </location>
</feature>
<feature type="compositionally biased region" description="Low complexity" evidence="9">
    <location>
        <begin position="1101"/>
        <end position="1160"/>
    </location>
</feature>
<feature type="binding site" evidence="7">
    <location>
        <position position="149"/>
    </location>
    <ligand>
        <name>ATP</name>
        <dbReference type="ChEBI" id="CHEBI:30616"/>
    </ligand>
</feature>
<dbReference type="EMBL" id="BAABUJ010000008">
    <property type="protein sequence ID" value="GAA5797386.1"/>
    <property type="molecule type" value="Genomic_DNA"/>
</dbReference>
<evidence type="ECO:0000256" key="3">
    <source>
        <dbReference type="ARBA" id="ARBA00022679"/>
    </source>
</evidence>